<reference evidence="1 2" key="1">
    <citation type="journal article" date="2018" name="Biotechnol. Adv.">
        <title>Improved genomic resources and new bioinformatic workflow for the carcinogenic parasite Clonorchis sinensis: Biotechnological implications.</title>
        <authorList>
            <person name="Wang D."/>
            <person name="Korhonen P.K."/>
            <person name="Gasser R.B."/>
            <person name="Young N.D."/>
        </authorList>
    </citation>
    <scope>NUCLEOTIDE SEQUENCE [LARGE SCALE GENOMIC DNA]</scope>
    <source>
        <strain evidence="1">Cs-k2</strain>
    </source>
</reference>
<dbReference type="OrthoDB" id="6279146at2759"/>
<accession>A0A419Q7C0</accession>
<comment type="caution">
    <text evidence="1">The sequence shown here is derived from an EMBL/GenBank/DDBJ whole genome shotgun (WGS) entry which is preliminary data.</text>
</comment>
<dbReference type="AlphaFoldDB" id="A0A419Q7C0"/>
<evidence type="ECO:0000313" key="1">
    <source>
        <dbReference type="EMBL" id="KAG5444707.1"/>
    </source>
</evidence>
<dbReference type="InParanoid" id="A0A419Q7C0"/>
<dbReference type="EMBL" id="NIRI02000056">
    <property type="protein sequence ID" value="KAG5444707.1"/>
    <property type="molecule type" value="Genomic_DNA"/>
</dbReference>
<keyword evidence="2" id="KW-1185">Reference proteome</keyword>
<gene>
    <name evidence="1" type="ORF">CSKR_107757</name>
</gene>
<proteinExistence type="predicted"/>
<name>A0A419Q7C0_CLOSI</name>
<organism evidence="1 2">
    <name type="scientific">Clonorchis sinensis</name>
    <name type="common">Chinese liver fluke</name>
    <dbReference type="NCBI Taxonomy" id="79923"/>
    <lineage>
        <taxon>Eukaryota</taxon>
        <taxon>Metazoa</taxon>
        <taxon>Spiralia</taxon>
        <taxon>Lophotrochozoa</taxon>
        <taxon>Platyhelminthes</taxon>
        <taxon>Trematoda</taxon>
        <taxon>Digenea</taxon>
        <taxon>Opisthorchiida</taxon>
        <taxon>Opisthorchiata</taxon>
        <taxon>Opisthorchiidae</taxon>
        <taxon>Clonorchis</taxon>
    </lineage>
</organism>
<evidence type="ECO:0000313" key="2">
    <source>
        <dbReference type="Proteomes" id="UP000286415"/>
    </source>
</evidence>
<protein>
    <submittedName>
        <fullName evidence="1">Uncharacterized protein</fullName>
    </submittedName>
</protein>
<sequence length="323" mass="36489">MSQLRYYSLPTQKPFYVPRDLITCSHVFIRLDRVYSPLQPTYTGPLRWLGREFTDRTVRGSNPTSASRLPLSRLGQPGSSSALVLPSGGMAVRHRKGVTAERFHFIFQTTDNQETCSSESVKRNTTICVQTNSEELLQLTLKTISPPFEPFHFAVKLTTQTPLSPISSHTVQRLRPGAVGNMRIHPGRRVAPTAPKSLVISFLPLCFRHCELGTKNSTLFTKRWFSMRNTSLNQRSFSYTDQTGEVSQPDTHVPQDSEIYRFDAIGKRGPSQIRAFTSSATLHSELIQLPRYVKRSTTLKNSPRIVSGAFSDRMSRSMTLQYT</sequence>
<reference evidence="1 2" key="2">
    <citation type="journal article" date="2021" name="Genomics">
        <title>High-quality reference genome for Clonorchis sinensis.</title>
        <authorList>
            <person name="Young N.D."/>
            <person name="Stroehlein A.J."/>
            <person name="Kinkar L."/>
            <person name="Wang T."/>
            <person name="Sohn W.M."/>
            <person name="Chang B.C.H."/>
            <person name="Kaur P."/>
            <person name="Weisz D."/>
            <person name="Dudchenko O."/>
            <person name="Aiden E.L."/>
            <person name="Korhonen P.K."/>
            <person name="Gasser R.B."/>
        </authorList>
    </citation>
    <scope>NUCLEOTIDE SEQUENCE [LARGE SCALE GENOMIC DNA]</scope>
    <source>
        <strain evidence="1">Cs-k2</strain>
    </source>
</reference>
<dbReference type="Proteomes" id="UP000286415">
    <property type="component" value="Unassembled WGS sequence"/>
</dbReference>